<comment type="caution">
    <text evidence="1">The sequence shown here is derived from an EMBL/GenBank/DDBJ whole genome shotgun (WGS) entry which is preliminary data.</text>
</comment>
<gene>
    <name evidence="1" type="ORF">HPB50_000102</name>
</gene>
<organism evidence="1 2">
    <name type="scientific">Hyalomma asiaticum</name>
    <name type="common">Tick</name>
    <dbReference type="NCBI Taxonomy" id="266040"/>
    <lineage>
        <taxon>Eukaryota</taxon>
        <taxon>Metazoa</taxon>
        <taxon>Ecdysozoa</taxon>
        <taxon>Arthropoda</taxon>
        <taxon>Chelicerata</taxon>
        <taxon>Arachnida</taxon>
        <taxon>Acari</taxon>
        <taxon>Parasitiformes</taxon>
        <taxon>Ixodida</taxon>
        <taxon>Ixodoidea</taxon>
        <taxon>Ixodidae</taxon>
        <taxon>Hyalomminae</taxon>
        <taxon>Hyalomma</taxon>
    </lineage>
</organism>
<evidence type="ECO:0000313" key="1">
    <source>
        <dbReference type="EMBL" id="KAH6937415.1"/>
    </source>
</evidence>
<protein>
    <submittedName>
        <fullName evidence="1">Uncharacterized protein</fullName>
    </submittedName>
</protein>
<reference evidence="1" key="1">
    <citation type="submission" date="2020-05" db="EMBL/GenBank/DDBJ databases">
        <title>Large-scale comparative analyses of tick genomes elucidate their genetic diversity and vector capacities.</title>
        <authorList>
            <person name="Jia N."/>
            <person name="Wang J."/>
            <person name="Shi W."/>
            <person name="Du L."/>
            <person name="Sun Y."/>
            <person name="Zhan W."/>
            <person name="Jiang J."/>
            <person name="Wang Q."/>
            <person name="Zhang B."/>
            <person name="Ji P."/>
            <person name="Sakyi L.B."/>
            <person name="Cui X."/>
            <person name="Yuan T."/>
            <person name="Jiang B."/>
            <person name="Yang W."/>
            <person name="Lam T.T.-Y."/>
            <person name="Chang Q."/>
            <person name="Ding S."/>
            <person name="Wang X."/>
            <person name="Zhu J."/>
            <person name="Ruan X."/>
            <person name="Zhao L."/>
            <person name="Wei J."/>
            <person name="Que T."/>
            <person name="Du C."/>
            <person name="Cheng J."/>
            <person name="Dai P."/>
            <person name="Han X."/>
            <person name="Huang E."/>
            <person name="Gao Y."/>
            <person name="Liu J."/>
            <person name="Shao H."/>
            <person name="Ye R."/>
            <person name="Li L."/>
            <person name="Wei W."/>
            <person name="Wang X."/>
            <person name="Wang C."/>
            <person name="Yang T."/>
            <person name="Huo Q."/>
            <person name="Li W."/>
            <person name="Guo W."/>
            <person name="Chen H."/>
            <person name="Zhou L."/>
            <person name="Ni X."/>
            <person name="Tian J."/>
            <person name="Zhou Y."/>
            <person name="Sheng Y."/>
            <person name="Liu T."/>
            <person name="Pan Y."/>
            <person name="Xia L."/>
            <person name="Li J."/>
            <person name="Zhao F."/>
            <person name="Cao W."/>
        </authorList>
    </citation>
    <scope>NUCLEOTIDE SEQUENCE</scope>
    <source>
        <strain evidence="1">Hyas-2018</strain>
    </source>
</reference>
<evidence type="ECO:0000313" key="2">
    <source>
        <dbReference type="Proteomes" id="UP000821845"/>
    </source>
</evidence>
<proteinExistence type="predicted"/>
<dbReference type="EMBL" id="CM023482">
    <property type="protein sequence ID" value="KAH6937415.1"/>
    <property type="molecule type" value="Genomic_DNA"/>
</dbReference>
<keyword evidence="2" id="KW-1185">Reference proteome</keyword>
<name>A0ACB7SS15_HYAAI</name>
<accession>A0ACB7SS15</accession>
<sequence length="281" mass="30759">MKTTGAALILLIFCAINASSHKLPGSSDTLDAVLDKEAQRVGLEAVQVGHLLRAIAHGLRDSAQRLEDADSQGDQYFLDKIFNAMKEVVKGAANVVQEVGKGIGNAVDAITFSDTKEPVKKAADILQKLVVKDLNLYAFEDGKLYRDFQQHIAENLFRGDQYFFDRIFNVIKELAKGAGNVVKEVGKGIGSAVNAITFSDTKGPLMKKAADILQKLVVKDLSLYAMEDGKSYRDFQQHIAENLFRVAESLIEKGRALCSCNGRAYLDENVAKFVQGVVQAF</sequence>
<dbReference type="Proteomes" id="UP000821845">
    <property type="component" value="Chromosome 2"/>
</dbReference>